<feature type="non-terminal residue" evidence="1">
    <location>
        <position position="62"/>
    </location>
</feature>
<keyword evidence="2" id="KW-1185">Reference proteome</keyword>
<dbReference type="AlphaFoldDB" id="A0ABD0RU17"/>
<proteinExistence type="predicted"/>
<name>A0ABD0RU17_CIRMR</name>
<dbReference type="EMBL" id="JAMKFB020000002">
    <property type="protein sequence ID" value="KAL0201969.1"/>
    <property type="molecule type" value="Genomic_DNA"/>
</dbReference>
<protein>
    <submittedName>
        <fullName evidence="1">Uncharacterized protein</fullName>
    </submittedName>
</protein>
<organism evidence="1 2">
    <name type="scientific">Cirrhinus mrigala</name>
    <name type="common">Mrigala</name>
    <dbReference type="NCBI Taxonomy" id="683832"/>
    <lineage>
        <taxon>Eukaryota</taxon>
        <taxon>Metazoa</taxon>
        <taxon>Chordata</taxon>
        <taxon>Craniata</taxon>
        <taxon>Vertebrata</taxon>
        <taxon>Euteleostomi</taxon>
        <taxon>Actinopterygii</taxon>
        <taxon>Neopterygii</taxon>
        <taxon>Teleostei</taxon>
        <taxon>Ostariophysi</taxon>
        <taxon>Cypriniformes</taxon>
        <taxon>Cyprinidae</taxon>
        <taxon>Labeoninae</taxon>
        <taxon>Labeonini</taxon>
        <taxon>Cirrhinus</taxon>
    </lineage>
</organism>
<reference evidence="1 2" key="1">
    <citation type="submission" date="2024-05" db="EMBL/GenBank/DDBJ databases">
        <title>Genome sequencing and assembly of Indian major carp, Cirrhinus mrigala (Hamilton, 1822).</title>
        <authorList>
            <person name="Mohindra V."/>
            <person name="Chowdhury L.M."/>
            <person name="Lal K."/>
            <person name="Jena J.K."/>
        </authorList>
    </citation>
    <scope>NUCLEOTIDE SEQUENCE [LARGE SCALE GENOMIC DNA]</scope>
    <source>
        <strain evidence="1">CM1030</strain>
        <tissue evidence="1">Blood</tissue>
    </source>
</reference>
<evidence type="ECO:0000313" key="1">
    <source>
        <dbReference type="EMBL" id="KAL0201969.1"/>
    </source>
</evidence>
<comment type="caution">
    <text evidence="1">The sequence shown here is derived from an EMBL/GenBank/DDBJ whole genome shotgun (WGS) entry which is preliminary data.</text>
</comment>
<dbReference type="Proteomes" id="UP001529510">
    <property type="component" value="Unassembled WGS sequence"/>
</dbReference>
<accession>A0ABD0RU17</accession>
<evidence type="ECO:0000313" key="2">
    <source>
        <dbReference type="Proteomes" id="UP001529510"/>
    </source>
</evidence>
<sequence length="62" mass="6894">MRSAALRLVRNGLTDSSERSWRDVDKMADSAVDRTGDGVLSGSVLFQAVSQPNAPECYWEYK</sequence>
<gene>
    <name evidence="1" type="ORF">M9458_005156</name>
</gene>